<dbReference type="GO" id="GO:0046872">
    <property type="term" value="F:metal ion binding"/>
    <property type="evidence" value="ECO:0007669"/>
    <property type="project" value="UniProtKB-KW"/>
</dbReference>
<dbReference type="EMBL" id="AODH01000012">
    <property type="protein sequence ID" value="EUJ41368.1"/>
    <property type="molecule type" value="Genomic_DNA"/>
</dbReference>
<dbReference type="InterPro" id="IPR006128">
    <property type="entry name" value="Lipoprotein_PsaA-like"/>
</dbReference>
<dbReference type="PRINTS" id="PR00691">
    <property type="entry name" value="ADHESINB"/>
</dbReference>
<evidence type="ECO:0000256" key="1">
    <source>
        <dbReference type="ARBA" id="ARBA00004196"/>
    </source>
</evidence>
<keyword evidence="4 6" id="KW-0732">Signal</keyword>
<dbReference type="CDD" id="cd01137">
    <property type="entry name" value="PsaA"/>
    <property type="match status" value="1"/>
</dbReference>
<keyword evidence="8" id="KW-1185">Reference proteome</keyword>
<reference evidence="7 8" key="1">
    <citation type="submission" date="2012-12" db="EMBL/GenBank/DDBJ databases">
        <title>Novel taxa of Listeriaceae from agricultural environments in the United States.</title>
        <authorList>
            <person name="den Bakker H.C."/>
            <person name="Allred A."/>
            <person name="Warchocki S."/>
            <person name="Wright E.M."/>
            <person name="Burrell A."/>
            <person name="Nightingale K.K."/>
            <person name="Kephart D."/>
            <person name="Wiedmann M."/>
        </authorList>
    </citation>
    <scope>NUCLEOTIDE SEQUENCE [LARGE SCALE GENOMIC DNA]</scope>
    <source>
        <strain evidence="7 8">FSL F6-1037</strain>
    </source>
</reference>
<protein>
    <submittedName>
        <fullName evidence="7">Manganese ABC transporter substrate-binding protein</fullName>
    </submittedName>
</protein>
<dbReference type="AlphaFoldDB" id="W7D7N4"/>
<comment type="subcellular location">
    <subcellularLocation>
        <location evidence="1">Cell envelope</location>
    </subcellularLocation>
</comment>
<dbReference type="PROSITE" id="PS51257">
    <property type="entry name" value="PROKAR_LIPOPROTEIN"/>
    <property type="match status" value="1"/>
</dbReference>
<evidence type="ECO:0000256" key="6">
    <source>
        <dbReference type="SAM" id="SignalP"/>
    </source>
</evidence>
<dbReference type="InterPro" id="IPR050492">
    <property type="entry name" value="Bact_metal-bind_prot9"/>
</dbReference>
<comment type="similarity">
    <text evidence="5">Belongs to the bacterial solute-binding protein 9 family.</text>
</comment>
<dbReference type="InterPro" id="IPR006127">
    <property type="entry name" value="ZnuA-like"/>
</dbReference>
<feature type="chain" id="PRO_5004892947" evidence="6">
    <location>
        <begin position="26"/>
        <end position="311"/>
    </location>
</feature>
<evidence type="ECO:0000256" key="3">
    <source>
        <dbReference type="ARBA" id="ARBA00022723"/>
    </source>
</evidence>
<dbReference type="Proteomes" id="UP000019243">
    <property type="component" value="Unassembled WGS sequence"/>
</dbReference>
<evidence type="ECO:0000256" key="2">
    <source>
        <dbReference type="ARBA" id="ARBA00022448"/>
    </source>
</evidence>
<accession>W7D7N4</accession>
<feature type="signal peptide" evidence="6">
    <location>
        <begin position="1"/>
        <end position="25"/>
    </location>
</feature>
<dbReference type="OrthoDB" id="9793396at2"/>
<keyword evidence="2 5" id="KW-0813">Transport</keyword>
<dbReference type="RefSeq" id="WP_035313632.1">
    <property type="nucleotide sequence ID" value="NZ_AODH01000012.1"/>
</dbReference>
<sequence>MTFKKKTAGLLIVIACLTLLLTGCASSKTAETAADKMQVVVTNSILKDMVEQVGGEHVSVHSIVPVGQDPHEYEPLPIDTAKTAAAALIFYNGLNLEVGNGWFTKLLDSTQQKDKENEVTFAVSKGIKAITLNGKKEKDPHAWLDINNGMRYIDNITAVLAQKDPTHKDSYQKKATAYKDKLTKVDQQARMKLATIPTERAVLITSEGAFKYFSKAYGLKSEYIWEINSENEGTPAQLTRIIDLTRATKIPKLFVETSVNPKSMATLSQETKVPINEGKLYTDSLGVQGSSGATYLAMMEWNITQIYEGLK</sequence>
<gene>
    <name evidence="7" type="ORF">BCAMP_03640</name>
</gene>
<dbReference type="GO" id="GO:0007155">
    <property type="term" value="P:cell adhesion"/>
    <property type="evidence" value="ECO:0007669"/>
    <property type="project" value="InterPro"/>
</dbReference>
<dbReference type="GO" id="GO:0030001">
    <property type="term" value="P:metal ion transport"/>
    <property type="evidence" value="ECO:0007669"/>
    <property type="project" value="InterPro"/>
</dbReference>
<comment type="caution">
    <text evidence="7">The sequence shown here is derived from an EMBL/GenBank/DDBJ whole genome shotgun (WGS) entry which is preliminary data.</text>
</comment>
<dbReference type="Gene3D" id="3.40.50.1980">
    <property type="entry name" value="Nitrogenase molybdenum iron protein domain"/>
    <property type="match status" value="2"/>
</dbReference>
<dbReference type="SUPFAM" id="SSF53807">
    <property type="entry name" value="Helical backbone' metal receptor"/>
    <property type="match status" value="1"/>
</dbReference>
<evidence type="ECO:0000313" key="7">
    <source>
        <dbReference type="EMBL" id="EUJ41368.1"/>
    </source>
</evidence>
<dbReference type="Pfam" id="PF01297">
    <property type="entry name" value="ZnuA"/>
    <property type="match status" value="1"/>
</dbReference>
<evidence type="ECO:0000313" key="8">
    <source>
        <dbReference type="Proteomes" id="UP000019243"/>
    </source>
</evidence>
<dbReference type="PANTHER" id="PTHR42953:SF1">
    <property type="entry name" value="METAL-BINDING PROTEIN HI_0362-RELATED"/>
    <property type="match status" value="1"/>
</dbReference>
<evidence type="ECO:0000256" key="5">
    <source>
        <dbReference type="RuleBase" id="RU003512"/>
    </source>
</evidence>
<dbReference type="InterPro" id="IPR006129">
    <property type="entry name" value="AdhesinB"/>
</dbReference>
<dbReference type="STRING" id="1265861.BCAMP_03640"/>
<name>W7D7N4_9LIST</name>
<proteinExistence type="inferred from homology"/>
<organism evidence="7 8">
    <name type="scientific">Brochothrix campestris FSL F6-1037</name>
    <dbReference type="NCBI Taxonomy" id="1265861"/>
    <lineage>
        <taxon>Bacteria</taxon>
        <taxon>Bacillati</taxon>
        <taxon>Bacillota</taxon>
        <taxon>Bacilli</taxon>
        <taxon>Bacillales</taxon>
        <taxon>Listeriaceae</taxon>
        <taxon>Brochothrix</taxon>
    </lineage>
</organism>
<evidence type="ECO:0000256" key="4">
    <source>
        <dbReference type="ARBA" id="ARBA00022729"/>
    </source>
</evidence>
<keyword evidence="3" id="KW-0479">Metal-binding</keyword>
<dbReference type="PANTHER" id="PTHR42953">
    <property type="entry name" value="HIGH-AFFINITY ZINC UPTAKE SYSTEM PROTEIN ZNUA-RELATED"/>
    <property type="match status" value="1"/>
</dbReference>
<dbReference type="PRINTS" id="PR00690">
    <property type="entry name" value="ADHESNFAMILY"/>
</dbReference>
<dbReference type="GO" id="GO:0030313">
    <property type="term" value="C:cell envelope"/>
    <property type="evidence" value="ECO:0007669"/>
    <property type="project" value="UniProtKB-SubCell"/>
</dbReference>
<dbReference type="PATRIC" id="fig|1265861.3.peg.709"/>